<protein>
    <recommendedName>
        <fullName evidence="12">CRAL-TRIO domain-containing protein</fullName>
    </recommendedName>
</protein>
<dbReference type="SMART" id="SM01100">
    <property type="entry name" value="CRAL_TRIO_N"/>
    <property type="match status" value="1"/>
</dbReference>
<keyword evidence="6" id="KW-0934">Plastid</keyword>
<dbReference type="Pfam" id="PF00400">
    <property type="entry name" value="WD40"/>
    <property type="match status" value="1"/>
</dbReference>
<dbReference type="NCBIfam" id="TIGR03051">
    <property type="entry name" value="PS_I_psaG_plant"/>
    <property type="match status" value="1"/>
</dbReference>
<keyword evidence="7 11" id="KW-0812">Transmembrane</keyword>
<evidence type="ECO:0000256" key="2">
    <source>
        <dbReference type="ARBA" id="ARBA00004229"/>
    </source>
</evidence>
<dbReference type="Pfam" id="PF00650">
    <property type="entry name" value="CRAL_TRIO"/>
    <property type="match status" value="1"/>
</dbReference>
<evidence type="ECO:0000256" key="1">
    <source>
        <dbReference type="ARBA" id="ARBA00004141"/>
    </source>
</evidence>
<dbReference type="InterPro" id="IPR036865">
    <property type="entry name" value="CRAL-TRIO_dom_sf"/>
</dbReference>
<evidence type="ECO:0000313" key="14">
    <source>
        <dbReference type="Proteomes" id="UP001396334"/>
    </source>
</evidence>
<keyword evidence="5" id="KW-0602">Photosynthesis</keyword>
<dbReference type="Gene3D" id="2.130.10.10">
    <property type="entry name" value="YVTN repeat-like/Quinoprotein amine dehydrogenase"/>
    <property type="match status" value="1"/>
</dbReference>
<dbReference type="PROSITE" id="PS50191">
    <property type="entry name" value="CRAL_TRIO"/>
    <property type="match status" value="1"/>
</dbReference>
<dbReference type="InterPro" id="IPR001251">
    <property type="entry name" value="CRAL-TRIO_dom"/>
</dbReference>
<dbReference type="InterPro" id="IPR015943">
    <property type="entry name" value="WD40/YVTN_repeat-like_dom_sf"/>
</dbReference>
<dbReference type="EMBL" id="JBBPBN010000015">
    <property type="protein sequence ID" value="KAK9024782.1"/>
    <property type="molecule type" value="Genomic_DNA"/>
</dbReference>
<dbReference type="InterPro" id="IPR036322">
    <property type="entry name" value="WD40_repeat_dom_sf"/>
</dbReference>
<keyword evidence="8" id="KW-0603">Photosystem I</keyword>
<evidence type="ECO:0000259" key="12">
    <source>
        <dbReference type="PROSITE" id="PS50191"/>
    </source>
</evidence>
<keyword evidence="14" id="KW-1185">Reference proteome</keyword>
<keyword evidence="9 11" id="KW-0472">Membrane</keyword>
<dbReference type="InterPro" id="IPR023618">
    <property type="entry name" value="PSI_PsaG/PsaK_dom"/>
</dbReference>
<dbReference type="Proteomes" id="UP001396334">
    <property type="component" value="Unassembled WGS sequence"/>
</dbReference>
<evidence type="ECO:0000256" key="4">
    <source>
        <dbReference type="ARBA" id="ARBA00022528"/>
    </source>
</evidence>
<dbReference type="InterPro" id="IPR001680">
    <property type="entry name" value="WD40_rpt"/>
</dbReference>
<feature type="domain" description="CRAL-TRIO" evidence="12">
    <location>
        <begin position="119"/>
        <end position="294"/>
    </location>
</feature>
<dbReference type="CDD" id="cd00170">
    <property type="entry name" value="SEC14"/>
    <property type="match status" value="1"/>
</dbReference>
<evidence type="ECO:0000256" key="7">
    <source>
        <dbReference type="ARBA" id="ARBA00022692"/>
    </source>
</evidence>
<dbReference type="InterPro" id="IPR000549">
    <property type="entry name" value="PSI_PsaG/PsaK"/>
</dbReference>
<dbReference type="PROSITE" id="PS01026">
    <property type="entry name" value="PHOTOSYSTEM_I_PSAGK"/>
    <property type="match status" value="1"/>
</dbReference>
<dbReference type="SMART" id="SM00516">
    <property type="entry name" value="SEC14"/>
    <property type="match status" value="1"/>
</dbReference>
<evidence type="ECO:0000256" key="10">
    <source>
        <dbReference type="PROSITE-ProRule" id="PRU00221"/>
    </source>
</evidence>
<dbReference type="Pfam" id="PF01241">
    <property type="entry name" value="PSI_PSAK"/>
    <property type="match status" value="1"/>
</dbReference>
<feature type="repeat" description="WD" evidence="10">
    <location>
        <begin position="951"/>
        <end position="992"/>
    </location>
</feature>
<proteinExistence type="inferred from homology"/>
<dbReference type="SUPFAM" id="SSF46938">
    <property type="entry name" value="CRAL/TRIO N-terminal domain"/>
    <property type="match status" value="1"/>
</dbReference>
<dbReference type="SUPFAM" id="SSF50978">
    <property type="entry name" value="WD40 repeat-like"/>
    <property type="match status" value="1"/>
</dbReference>
<evidence type="ECO:0000256" key="11">
    <source>
        <dbReference type="SAM" id="Phobius"/>
    </source>
</evidence>
<dbReference type="PANTHER" id="PTHR43991">
    <property type="entry name" value="WD REPEAT PROTEIN (AFU_ORTHOLOGUE AFUA_8G05640)-RELATED"/>
    <property type="match status" value="1"/>
</dbReference>
<dbReference type="PROSITE" id="PS50082">
    <property type="entry name" value="WD_REPEATS_2"/>
    <property type="match status" value="1"/>
</dbReference>
<keyword evidence="4" id="KW-0150">Chloroplast</keyword>
<comment type="similarity">
    <text evidence="3">Belongs to the PsaG/PsaK family.</text>
</comment>
<feature type="transmembrane region" description="Helical" evidence="11">
    <location>
        <begin position="1153"/>
        <end position="1174"/>
    </location>
</feature>
<accession>A0ABR2SI05</accession>
<sequence>MSGVEEIAGSLKKKAINASNKFTHSLKTRGNRKTDYRLPSVSIEDVRDAKEEGAVIEFHQKLVQKDLLPPRHDDYHTLLRFLKAREFNIEKTIQMWEEMLKWRKEFGTDTILEDFEFEELEEVLQYYPQGYHGVDKEGRPVYIERLGKAHPSRLMRITTIDRYMKYHVQEFERLLLEKFPACSVAEKRQICSTTTILDVQGLGVKNFSRTAANLLAAMTKIDNSYYPETLHRMYIVNAGPGFKRMLWPAAQKFLDAKTIGKINVLEPKSLGKLLETIDQSQLPDFLGGSCTCSTDGGCLRSNKGPWNDPKIMKIVHNADATFVRQITRVSNDQHKYDSYIQIRPLLSRASDTSTAQSGSDIDVQCSPIRRSSEFPCLAPVHQEAQLSHSNAYYSCDHSFPLVEKTIQSGQVLLCSPHSSPTSNVDSQPHQRASNFSFEGTSVALLFDTVKEKMGRRNIYSMAKMLIALLVRLVAFVRTFRCRFWRMPNNIHRLNMMESNMKSHPNSTPPKVVSEEDHVLPCIERLQKLERAFLELSNKPAGIPVEKEKMLMESLDRIKSVELDLHKTKQVLHATVMKQLEIAELMENIHESKRCPVACLLKHPPAIKAAERSDRRLVEHPSSHSNLLYFKRCSFVWWNMSYYQDDDAEYMADEYDMEDIDDMDEEFRGRDMSGSDSDVDEYDYSNNKISDTSAAEARSGKDIQGIPWDRLSITREQYRQTRLEQYKNYENIPHSGEESGKDCKITKKGASYYDFRLNSRSVKSTILHFQLRNLVWATSKHDVYLMSHFSVMHWSSLTHKKREILNVSGHVAPSEKHPGNLMEGFTQTQVSTLAVKDNLLVAGGFQGELICKHLDRPGISFCSRTTYDDNAITNAVEIYATPSGAVHFTASNNDCGVRDFDMEKYQLSKHFHFLWPVNHTSLSPDGKLLIIVGDNPDVMLVDSDTGKTVMPLHGHLDFSFASAWHPDGVTFATGNQDKTCRIWDVRNLSRSVAVLKGNLGAIRSIRYTSDGKHMAMAEPADFVHVYDVKSGYENEQEIDFFGEISGLSFSPDTESLFIGVWDRTYGSLLEYGRRRNYSYLDSLIAGTMAASSALFTPIFSTVQNKHGVGSHQLTPCSISFQGLRPLSKAKPSSRTTAIATSSGPGARLAIKAELSAPVVISISTALSLFLGRFVFFNFQRENVAKQVPEQNGLTHFEAGDTRAKEYVSLLKSNDPVGFNIVDVLAWGSIGHIVAYYILATSSNGYNPNFF</sequence>
<dbReference type="SMART" id="SM00320">
    <property type="entry name" value="WD40"/>
    <property type="match status" value="3"/>
</dbReference>
<dbReference type="SUPFAM" id="SSF52087">
    <property type="entry name" value="CRAL/TRIO domain"/>
    <property type="match status" value="1"/>
</dbReference>
<organism evidence="13 14">
    <name type="scientific">Hibiscus sabdariffa</name>
    <name type="common">roselle</name>
    <dbReference type="NCBI Taxonomy" id="183260"/>
    <lineage>
        <taxon>Eukaryota</taxon>
        <taxon>Viridiplantae</taxon>
        <taxon>Streptophyta</taxon>
        <taxon>Embryophyta</taxon>
        <taxon>Tracheophyta</taxon>
        <taxon>Spermatophyta</taxon>
        <taxon>Magnoliopsida</taxon>
        <taxon>eudicotyledons</taxon>
        <taxon>Gunneridae</taxon>
        <taxon>Pentapetalae</taxon>
        <taxon>rosids</taxon>
        <taxon>malvids</taxon>
        <taxon>Malvales</taxon>
        <taxon>Malvaceae</taxon>
        <taxon>Malvoideae</taxon>
        <taxon>Hibiscus</taxon>
    </lineage>
</organism>
<evidence type="ECO:0000256" key="8">
    <source>
        <dbReference type="ARBA" id="ARBA00022836"/>
    </source>
</evidence>
<dbReference type="Gene3D" id="3.40.525.10">
    <property type="entry name" value="CRAL-TRIO lipid binding domain"/>
    <property type="match status" value="1"/>
</dbReference>
<dbReference type="Pfam" id="PF03765">
    <property type="entry name" value="CRAL_TRIO_N"/>
    <property type="match status" value="1"/>
</dbReference>
<dbReference type="InterPro" id="IPR011074">
    <property type="entry name" value="CRAL/TRIO_N_dom"/>
</dbReference>
<evidence type="ECO:0000313" key="13">
    <source>
        <dbReference type="EMBL" id="KAK9024782.1"/>
    </source>
</evidence>
<keyword evidence="11" id="KW-1133">Transmembrane helix</keyword>
<dbReference type="Gene3D" id="1.10.8.20">
    <property type="entry name" value="N-terminal domain of phosphatidylinositol transfer protein sec14p"/>
    <property type="match status" value="1"/>
</dbReference>
<evidence type="ECO:0000256" key="3">
    <source>
        <dbReference type="ARBA" id="ARBA00006458"/>
    </source>
</evidence>
<keyword evidence="10" id="KW-0853">WD repeat</keyword>
<dbReference type="PANTHER" id="PTHR43991:SF38">
    <property type="entry name" value="OS02G0721600 PROTEIN"/>
    <property type="match status" value="1"/>
</dbReference>
<dbReference type="InterPro" id="IPR036273">
    <property type="entry name" value="CRAL/TRIO_N_dom_sf"/>
</dbReference>
<gene>
    <name evidence="13" type="ORF">V6N11_004935</name>
</gene>
<evidence type="ECO:0000256" key="9">
    <source>
        <dbReference type="ARBA" id="ARBA00023136"/>
    </source>
</evidence>
<dbReference type="InterPro" id="IPR017494">
    <property type="entry name" value="PSI_PsaG"/>
</dbReference>
<dbReference type="Gene3D" id="1.10.286.40">
    <property type="entry name" value="Chlorophyll a-b binding protein like"/>
    <property type="match status" value="1"/>
</dbReference>
<evidence type="ECO:0000256" key="6">
    <source>
        <dbReference type="ARBA" id="ARBA00022640"/>
    </source>
</evidence>
<comment type="caution">
    <text evidence="13">The sequence shown here is derived from an EMBL/GenBank/DDBJ whole genome shotgun (WGS) entry which is preliminary data.</text>
</comment>
<name>A0ABR2SI05_9ROSI</name>
<evidence type="ECO:0000256" key="5">
    <source>
        <dbReference type="ARBA" id="ARBA00022531"/>
    </source>
</evidence>
<comment type="subcellular location">
    <subcellularLocation>
        <location evidence="1">Membrane</location>
        <topology evidence="1">Multi-pass membrane protein</topology>
    </subcellularLocation>
    <subcellularLocation>
        <location evidence="2">Plastid</location>
        <location evidence="2">Chloroplast</location>
    </subcellularLocation>
</comment>
<dbReference type="PROSITE" id="PS50294">
    <property type="entry name" value="WD_REPEATS_REGION"/>
    <property type="match status" value="1"/>
</dbReference>
<reference evidence="13 14" key="1">
    <citation type="journal article" date="2024" name="G3 (Bethesda)">
        <title>Genome assembly of Hibiscus sabdariffa L. provides insights into metabolisms of medicinal natural products.</title>
        <authorList>
            <person name="Kim T."/>
        </authorList>
    </citation>
    <scope>NUCLEOTIDE SEQUENCE [LARGE SCALE GENOMIC DNA]</scope>
    <source>
        <strain evidence="13">TK-2024</strain>
        <tissue evidence="13">Old leaves</tissue>
    </source>
</reference>